<comment type="caution">
    <text evidence="5">The sequence shown here is derived from an EMBL/GenBank/DDBJ whole genome shotgun (WGS) entry which is preliminary data.</text>
</comment>
<dbReference type="InterPro" id="IPR000843">
    <property type="entry name" value="HTH_LacI"/>
</dbReference>
<dbReference type="PROSITE" id="PS00356">
    <property type="entry name" value="HTH_LACI_1"/>
    <property type="match status" value="1"/>
</dbReference>
<dbReference type="SUPFAM" id="SSF47413">
    <property type="entry name" value="lambda repressor-like DNA-binding domains"/>
    <property type="match status" value="1"/>
</dbReference>
<reference evidence="5" key="2">
    <citation type="submission" date="2023-12" db="EMBL/GenBank/DDBJ databases">
        <authorList>
            <person name="Sun Q."/>
            <person name="Inoue M."/>
        </authorList>
    </citation>
    <scope>NUCLEOTIDE SEQUENCE</scope>
    <source>
        <strain evidence="5">JCM 17590</strain>
    </source>
</reference>
<evidence type="ECO:0000256" key="2">
    <source>
        <dbReference type="ARBA" id="ARBA00023125"/>
    </source>
</evidence>
<reference evidence="5" key="1">
    <citation type="journal article" date="2014" name="Int. J. Syst. Evol. Microbiol.">
        <title>Complete genome of a new Firmicutes species belonging to the dominant human colonic microbiota ('Ruminococcus bicirculans') reveals two chromosomes and a selective capacity to utilize plant glucans.</title>
        <authorList>
            <consortium name="NISC Comparative Sequencing Program"/>
            <person name="Wegmann U."/>
            <person name="Louis P."/>
            <person name="Goesmann A."/>
            <person name="Henrissat B."/>
            <person name="Duncan S.H."/>
            <person name="Flint H.J."/>
        </authorList>
    </citation>
    <scope>NUCLEOTIDE SEQUENCE</scope>
    <source>
        <strain evidence="5">JCM 17590</strain>
    </source>
</reference>
<dbReference type="EMBL" id="BAABBV010000002">
    <property type="protein sequence ID" value="GAA4166654.1"/>
    <property type="molecule type" value="Genomic_DNA"/>
</dbReference>
<feature type="domain" description="HTH lacI-type" evidence="4">
    <location>
        <begin position="9"/>
        <end position="63"/>
    </location>
</feature>
<dbReference type="Pfam" id="PF13377">
    <property type="entry name" value="Peripla_BP_3"/>
    <property type="match status" value="1"/>
</dbReference>
<dbReference type="SMART" id="SM00354">
    <property type="entry name" value="HTH_LACI"/>
    <property type="match status" value="1"/>
</dbReference>
<keyword evidence="1" id="KW-0805">Transcription regulation</keyword>
<dbReference type="Proteomes" id="UP001415169">
    <property type="component" value="Unassembled WGS sequence"/>
</dbReference>
<organism evidence="5 6">
    <name type="scientific">Gryllotalpicola daejeonensis</name>
    <dbReference type="NCBI Taxonomy" id="993087"/>
    <lineage>
        <taxon>Bacteria</taxon>
        <taxon>Bacillati</taxon>
        <taxon>Actinomycetota</taxon>
        <taxon>Actinomycetes</taxon>
        <taxon>Micrococcales</taxon>
        <taxon>Microbacteriaceae</taxon>
        <taxon>Gryllotalpicola</taxon>
    </lineage>
</organism>
<name>A0ABP7ZP11_9MICO</name>
<dbReference type="InterPro" id="IPR046335">
    <property type="entry name" value="LacI/GalR-like_sensor"/>
</dbReference>
<proteinExistence type="predicted"/>
<dbReference type="GO" id="GO:0003677">
    <property type="term" value="F:DNA binding"/>
    <property type="evidence" value="ECO:0007669"/>
    <property type="project" value="UniProtKB-KW"/>
</dbReference>
<sequence>MSEKVARSATIFDVARLAGVSHQTVSRVINSHPSVKPETRARVEEAILQLRYQPSPAARSLVTKRSRTIGLITSDAADYGPSMVANQFSDAARAARYAVMTVTVPEAQPSAARDAVEALLRQNVEAIVIVVVDVAVADLANAVETNTPIVFVDARRSWDPRSTGIDQYNGARLAVRHLLGLGFDTVAHVSGPVRNPDAIERIRGWADELAGAGAPHGLRLDGDWSPASGYAAGIELPVTPGETAVFAANDQMALGLIAALRSRGFSVPRDVSVVGFDDVPEAAYFQPPLTTVHQNFAALGRATMDRVVALLDEGEEPLEPRLIGARLSIRDSTTAAVPVEH</sequence>
<dbReference type="CDD" id="cd01392">
    <property type="entry name" value="HTH_LacI"/>
    <property type="match status" value="1"/>
</dbReference>
<accession>A0ABP7ZP11</accession>
<protein>
    <submittedName>
        <fullName evidence="5">LacI family DNA-binding transcriptional regulator</fullName>
    </submittedName>
</protein>
<evidence type="ECO:0000256" key="3">
    <source>
        <dbReference type="ARBA" id="ARBA00023163"/>
    </source>
</evidence>
<dbReference type="Gene3D" id="1.10.260.40">
    <property type="entry name" value="lambda repressor-like DNA-binding domains"/>
    <property type="match status" value="1"/>
</dbReference>
<dbReference type="InterPro" id="IPR010982">
    <property type="entry name" value="Lambda_DNA-bd_dom_sf"/>
</dbReference>
<evidence type="ECO:0000256" key="1">
    <source>
        <dbReference type="ARBA" id="ARBA00023015"/>
    </source>
</evidence>
<dbReference type="CDD" id="cd01574">
    <property type="entry name" value="PBP1_LacI"/>
    <property type="match status" value="1"/>
</dbReference>
<dbReference type="PROSITE" id="PS50932">
    <property type="entry name" value="HTH_LACI_2"/>
    <property type="match status" value="1"/>
</dbReference>
<evidence type="ECO:0000259" key="4">
    <source>
        <dbReference type="PROSITE" id="PS50932"/>
    </source>
</evidence>
<keyword evidence="6" id="KW-1185">Reference proteome</keyword>
<evidence type="ECO:0000313" key="6">
    <source>
        <dbReference type="Proteomes" id="UP001415169"/>
    </source>
</evidence>
<gene>
    <name evidence="5" type="ORF">GCM10022286_31620</name>
</gene>
<dbReference type="Pfam" id="PF00356">
    <property type="entry name" value="LacI"/>
    <property type="match status" value="1"/>
</dbReference>
<evidence type="ECO:0000313" key="5">
    <source>
        <dbReference type="EMBL" id="GAA4166654.1"/>
    </source>
</evidence>
<dbReference type="PRINTS" id="PR00036">
    <property type="entry name" value="HTHLACI"/>
</dbReference>
<keyword evidence="3" id="KW-0804">Transcription</keyword>
<dbReference type="PANTHER" id="PTHR30146">
    <property type="entry name" value="LACI-RELATED TRANSCRIPTIONAL REPRESSOR"/>
    <property type="match status" value="1"/>
</dbReference>
<keyword evidence="2 5" id="KW-0238">DNA-binding</keyword>
<dbReference type="InterPro" id="IPR028082">
    <property type="entry name" value="Peripla_BP_I"/>
</dbReference>
<dbReference type="PANTHER" id="PTHR30146:SF109">
    <property type="entry name" value="HTH-TYPE TRANSCRIPTIONAL REGULATOR GALS"/>
    <property type="match status" value="1"/>
</dbReference>
<dbReference type="Gene3D" id="3.40.50.2300">
    <property type="match status" value="2"/>
</dbReference>
<dbReference type="SUPFAM" id="SSF53822">
    <property type="entry name" value="Periplasmic binding protein-like I"/>
    <property type="match status" value="1"/>
</dbReference>